<evidence type="ECO:0000256" key="1">
    <source>
        <dbReference type="SAM" id="MobiDB-lite"/>
    </source>
</evidence>
<keyword evidence="3" id="KW-1185">Reference proteome</keyword>
<name>A0A1X6P7Q7_PORUM</name>
<feature type="compositionally biased region" description="Low complexity" evidence="1">
    <location>
        <begin position="472"/>
        <end position="481"/>
    </location>
</feature>
<organism evidence="2 3">
    <name type="scientific">Porphyra umbilicalis</name>
    <name type="common">Purple laver</name>
    <name type="synonym">Red alga</name>
    <dbReference type="NCBI Taxonomy" id="2786"/>
    <lineage>
        <taxon>Eukaryota</taxon>
        <taxon>Rhodophyta</taxon>
        <taxon>Bangiophyceae</taxon>
        <taxon>Bangiales</taxon>
        <taxon>Bangiaceae</taxon>
        <taxon>Porphyra</taxon>
    </lineage>
</organism>
<feature type="region of interest" description="Disordered" evidence="1">
    <location>
        <begin position="513"/>
        <end position="593"/>
    </location>
</feature>
<sequence length="626" mass="63332">MLVISLRYTCSWRGARAAGHADIDAFRSDNEMIGTFVAARPSPVDIGRRGSSDVDINIVYISRGVSGPTFRVGHGCGAGHRSSTRACQGLGLSTGADSAESGSRVGYGTLCHSDSSPHVTAKLCAVVCAAPTPALTSQQPPPLASSQLPPPAQKLFSSGMVTNSINDTTIRTTRKSAASAAGVNTNTRCAIFIGTTGDTVGGADAAANAATAATMVGGTTSSTIGASAGHMAIITRSTIATKSITCSKGATSPDTITALTATASSGNAIWVGPTGAAVGGASTTSITGDADNLAAASTFMTMTALEGALVADQSTPGPIREACPTRSRSRAGIASHLSSRRRTLAGVVVLARSFTTALLRGPRPETVPKTGDGLPPLPSTDWRPTLPSDSAQPAANVLADGRLLPPSAETAAAAELPTSNASTNRRLLPPAPTLAADDKPPPANEPVSDASPCLAAAADRPVDGRILPPLPKLAAADKPSPANEPGIDASPRPSAIAYRPVDGRILPPLPKLAAADQPSPANEPGIDASPCPVTVADRPVDGRELPRLPTSAAADKPPAANELAERRFPLSQPTAAATAEPAAAKETPDEARGLAVAAADELDEEPCPMPGCHDVVGRRWAFRDGL</sequence>
<feature type="region of interest" description="Disordered" evidence="1">
    <location>
        <begin position="412"/>
        <end position="450"/>
    </location>
</feature>
<feature type="compositionally biased region" description="Low complexity" evidence="1">
    <location>
        <begin position="573"/>
        <end position="585"/>
    </location>
</feature>
<gene>
    <name evidence="2" type="ORF">BU14_0176s0038</name>
</gene>
<dbReference type="Proteomes" id="UP000218209">
    <property type="component" value="Unassembled WGS sequence"/>
</dbReference>
<protein>
    <submittedName>
        <fullName evidence="2">Uncharacterized protein</fullName>
    </submittedName>
</protein>
<reference evidence="2 3" key="1">
    <citation type="submission" date="2017-03" db="EMBL/GenBank/DDBJ databases">
        <title>WGS assembly of Porphyra umbilicalis.</title>
        <authorList>
            <person name="Brawley S.H."/>
            <person name="Blouin N.A."/>
            <person name="Ficko-Blean E."/>
            <person name="Wheeler G.L."/>
            <person name="Lohr M."/>
            <person name="Goodson H.V."/>
            <person name="Jenkins J.W."/>
            <person name="Blaby-Haas C.E."/>
            <person name="Helliwell K.E."/>
            <person name="Chan C."/>
            <person name="Marriage T."/>
            <person name="Bhattacharya D."/>
            <person name="Klein A.S."/>
            <person name="Badis Y."/>
            <person name="Brodie J."/>
            <person name="Cao Y."/>
            <person name="Collen J."/>
            <person name="Dittami S.M."/>
            <person name="Gachon C.M."/>
            <person name="Green B.R."/>
            <person name="Karpowicz S."/>
            <person name="Kim J.W."/>
            <person name="Kudahl U."/>
            <person name="Lin S."/>
            <person name="Michel G."/>
            <person name="Mittag M."/>
            <person name="Olson B.J."/>
            <person name="Pangilinan J."/>
            <person name="Peng Y."/>
            <person name="Qiu H."/>
            <person name="Shu S."/>
            <person name="Singer J.T."/>
            <person name="Smith A.G."/>
            <person name="Sprecher B.N."/>
            <person name="Wagner V."/>
            <person name="Wang W."/>
            <person name="Wang Z.-Y."/>
            <person name="Yan J."/>
            <person name="Yarish C."/>
            <person name="Zoeuner-Riek S."/>
            <person name="Zhuang Y."/>
            <person name="Zou Y."/>
            <person name="Lindquist E.A."/>
            <person name="Grimwood J."/>
            <person name="Barry K."/>
            <person name="Rokhsar D.S."/>
            <person name="Schmutz J."/>
            <person name="Stiller J.W."/>
            <person name="Grossman A.R."/>
            <person name="Prochnik S.E."/>
        </authorList>
    </citation>
    <scope>NUCLEOTIDE SEQUENCE [LARGE SCALE GENOMIC DNA]</scope>
    <source>
        <strain evidence="2">4086291</strain>
    </source>
</reference>
<accession>A0A1X6P7Q7</accession>
<feature type="region of interest" description="Disordered" evidence="1">
    <location>
        <begin position="465"/>
        <end position="495"/>
    </location>
</feature>
<evidence type="ECO:0000313" key="3">
    <source>
        <dbReference type="Proteomes" id="UP000218209"/>
    </source>
</evidence>
<dbReference type="EMBL" id="KV918856">
    <property type="protein sequence ID" value="OSX76796.1"/>
    <property type="molecule type" value="Genomic_DNA"/>
</dbReference>
<feature type="region of interest" description="Disordered" evidence="1">
    <location>
        <begin position="361"/>
        <end position="392"/>
    </location>
</feature>
<evidence type="ECO:0000313" key="2">
    <source>
        <dbReference type="EMBL" id="OSX76796.1"/>
    </source>
</evidence>
<proteinExistence type="predicted"/>
<dbReference type="AlphaFoldDB" id="A0A1X6P7Q7"/>